<dbReference type="AlphaFoldDB" id="A0AAU6T8E1"/>
<accession>A0AAU6T8E1</accession>
<evidence type="ECO:0008006" key="3">
    <source>
        <dbReference type="Google" id="ProtNLM"/>
    </source>
</evidence>
<dbReference type="EMBL" id="CP095328">
    <property type="protein sequence ID" value="XAG41275.1"/>
    <property type="molecule type" value="Genomic_DNA"/>
</dbReference>
<evidence type="ECO:0000313" key="2">
    <source>
        <dbReference type="EMBL" id="XAG41275.1"/>
    </source>
</evidence>
<feature type="compositionally biased region" description="Polar residues" evidence="1">
    <location>
        <begin position="34"/>
        <end position="48"/>
    </location>
</feature>
<evidence type="ECO:0000256" key="1">
    <source>
        <dbReference type="SAM" id="MobiDB-lite"/>
    </source>
</evidence>
<gene>
    <name evidence="2" type="ORF">MRK42_20285</name>
</gene>
<feature type="region of interest" description="Disordered" evidence="1">
    <location>
        <begin position="90"/>
        <end position="137"/>
    </location>
</feature>
<reference evidence="2" key="1">
    <citation type="submission" date="2022-03" db="EMBL/GenBank/DDBJ databases">
        <title>Sea Food Isolates.</title>
        <authorList>
            <person name="Li C."/>
        </authorList>
    </citation>
    <scope>NUCLEOTIDE SEQUENCE</scope>
    <source>
        <strain evidence="2">19NY04SH05-1</strain>
    </source>
</reference>
<name>A0AAU6T8E1_9GAMM</name>
<dbReference type="InterPro" id="IPR021973">
    <property type="entry name" value="SprA-related"/>
</dbReference>
<feature type="compositionally biased region" description="Basic and acidic residues" evidence="1">
    <location>
        <begin position="90"/>
        <end position="102"/>
    </location>
</feature>
<feature type="compositionally biased region" description="Polar residues" evidence="1">
    <location>
        <begin position="56"/>
        <end position="72"/>
    </location>
</feature>
<dbReference type="Pfam" id="PF12118">
    <property type="entry name" value="SprA-related"/>
    <property type="match status" value="1"/>
</dbReference>
<sequence>MNVNVSLPTLIPTQLQPQVEAARTDNRRAELIPQTRSGQASSAETEVGSQKEKSKAGQTASNTSPTQNNRESTQLTIPHALDHRFVEATGEDGQRKQQDPKQQEQQQRQEQQVKELNDRDQEVRTHEQAHQSVGGAYAGAPTYQFSLGPDGKRYATGGEVSIDTGEVAGDPEATIAKMQQVRAAALAPAEPSAQDLSVARSAAATEAKARKALMAEHDPAATKGVLSTYMDRRNQVIAGRYQQAVSPAAGHSLNLQV</sequence>
<feature type="compositionally biased region" description="Basic and acidic residues" evidence="1">
    <location>
        <begin position="111"/>
        <end position="129"/>
    </location>
</feature>
<organism evidence="2">
    <name type="scientific">Aeromonas sp. 19NY04SH05-1</name>
    <dbReference type="NCBI Taxonomy" id="2920537"/>
    <lineage>
        <taxon>Bacteria</taxon>
        <taxon>Pseudomonadati</taxon>
        <taxon>Pseudomonadota</taxon>
        <taxon>Gammaproteobacteria</taxon>
        <taxon>Aeromonadales</taxon>
        <taxon>Aeromonadaceae</taxon>
        <taxon>Aeromonas</taxon>
    </lineage>
</organism>
<feature type="compositionally biased region" description="Polar residues" evidence="1">
    <location>
        <begin position="1"/>
        <end position="17"/>
    </location>
</feature>
<proteinExistence type="predicted"/>
<protein>
    <recommendedName>
        <fullName evidence="3">SprA-related family protein</fullName>
    </recommendedName>
</protein>
<dbReference type="RefSeq" id="WP_354688606.1">
    <property type="nucleotide sequence ID" value="NZ_CP095328.1"/>
</dbReference>
<feature type="region of interest" description="Disordered" evidence="1">
    <location>
        <begin position="1"/>
        <end position="72"/>
    </location>
</feature>